<dbReference type="KEGG" id="dba:Dbac_2172"/>
<keyword evidence="3" id="KW-1185">Reference proteome</keyword>
<dbReference type="Pfam" id="PF07332">
    <property type="entry name" value="Phage_holin_3_6"/>
    <property type="match status" value="1"/>
</dbReference>
<dbReference type="STRING" id="525897.Dbac_2172"/>
<protein>
    <recommendedName>
        <fullName evidence="4">Transmembrane protein</fullName>
    </recommendedName>
</protein>
<dbReference type="Proteomes" id="UP000002216">
    <property type="component" value="Chromosome"/>
</dbReference>
<dbReference type="RefSeq" id="WP_015774347.1">
    <property type="nucleotide sequence ID" value="NC_013173.1"/>
</dbReference>
<name>C7LPM7_DESBD</name>
<feature type="transmembrane region" description="Helical" evidence="1">
    <location>
        <begin position="79"/>
        <end position="101"/>
    </location>
</feature>
<sequence length="129" mass="13812">MNRLSTGIFGFTGAATRLGGVATQILQDRLALLALELREAKIRFVQALVLVCLGVVFSLLGLVLLMVAGVWILPPEWRVYGLATLAVASLIAGVAAFRTLVRALAQNPLAFDQSVAELKKDATCFLTKN</sequence>
<dbReference type="AlphaFoldDB" id="C7LPM7"/>
<gene>
    <name evidence="2" type="ordered locus">Dbac_2172</name>
</gene>
<organism evidence="2 3">
    <name type="scientific">Desulfomicrobium baculatum (strain DSM 4028 / VKM B-1378 / X)</name>
    <name type="common">Desulfovibrio baculatus</name>
    <dbReference type="NCBI Taxonomy" id="525897"/>
    <lineage>
        <taxon>Bacteria</taxon>
        <taxon>Pseudomonadati</taxon>
        <taxon>Thermodesulfobacteriota</taxon>
        <taxon>Desulfovibrionia</taxon>
        <taxon>Desulfovibrionales</taxon>
        <taxon>Desulfomicrobiaceae</taxon>
        <taxon>Desulfomicrobium</taxon>
    </lineage>
</organism>
<dbReference type="InterPro" id="IPR009937">
    <property type="entry name" value="Phage_holin_3_6"/>
</dbReference>
<dbReference type="EMBL" id="CP001629">
    <property type="protein sequence ID" value="ACU90256.1"/>
    <property type="molecule type" value="Genomic_DNA"/>
</dbReference>
<dbReference type="OrthoDB" id="5472054at2"/>
<keyword evidence="1" id="KW-0812">Transmembrane</keyword>
<reference evidence="2 3" key="1">
    <citation type="journal article" date="2009" name="Stand. Genomic Sci.">
        <title>Complete genome sequence of Desulfomicrobium baculatum type strain (X).</title>
        <authorList>
            <person name="Copeland A."/>
            <person name="Spring S."/>
            <person name="Goker M."/>
            <person name="Schneider S."/>
            <person name="Lapidus A."/>
            <person name="Del Rio T.G."/>
            <person name="Tice H."/>
            <person name="Cheng J.F."/>
            <person name="Chen F."/>
            <person name="Nolan M."/>
            <person name="Bruce D."/>
            <person name="Goodwin L."/>
            <person name="Pitluck S."/>
            <person name="Ivanova N."/>
            <person name="Mavrommatis K."/>
            <person name="Ovchinnikova G."/>
            <person name="Pati A."/>
            <person name="Chen A."/>
            <person name="Palaniappan K."/>
            <person name="Land M."/>
            <person name="Hauser L."/>
            <person name="Chang Y.J."/>
            <person name="Jeffries C.C."/>
            <person name="Meincke L."/>
            <person name="Sims D."/>
            <person name="Brettin T."/>
            <person name="Detter J.C."/>
            <person name="Han C."/>
            <person name="Chain P."/>
            <person name="Bristow J."/>
            <person name="Eisen J.A."/>
            <person name="Markowitz V."/>
            <person name="Hugenholtz P."/>
            <person name="Kyrpides N.C."/>
            <person name="Klenk H.P."/>
            <person name="Lucas S."/>
        </authorList>
    </citation>
    <scope>NUCLEOTIDE SEQUENCE [LARGE SCALE GENOMIC DNA]</scope>
    <source>
        <strain evidence="3">DSM 4028 / VKM B-1378 / X</strain>
    </source>
</reference>
<proteinExistence type="predicted"/>
<evidence type="ECO:0008006" key="4">
    <source>
        <dbReference type="Google" id="ProtNLM"/>
    </source>
</evidence>
<dbReference type="HOGENOM" id="CLU_136851_2_1_7"/>
<keyword evidence="1" id="KW-0472">Membrane</keyword>
<evidence type="ECO:0000313" key="3">
    <source>
        <dbReference type="Proteomes" id="UP000002216"/>
    </source>
</evidence>
<evidence type="ECO:0000256" key="1">
    <source>
        <dbReference type="SAM" id="Phobius"/>
    </source>
</evidence>
<keyword evidence="1" id="KW-1133">Transmembrane helix</keyword>
<evidence type="ECO:0000313" key="2">
    <source>
        <dbReference type="EMBL" id="ACU90256.1"/>
    </source>
</evidence>
<accession>C7LPM7</accession>
<feature type="transmembrane region" description="Helical" evidence="1">
    <location>
        <begin position="47"/>
        <end position="73"/>
    </location>
</feature>
<dbReference type="eggNOG" id="COG5393">
    <property type="taxonomic scope" value="Bacteria"/>
</dbReference>